<reference evidence="2 3" key="1">
    <citation type="submission" date="2024-03" db="EMBL/GenBank/DDBJ databases">
        <authorList>
            <person name="Gkanogiannis A."/>
            <person name="Becerra Lopez-Lavalle L."/>
        </authorList>
    </citation>
    <scope>NUCLEOTIDE SEQUENCE [LARGE SCALE GENOMIC DNA]</scope>
</reference>
<proteinExistence type="predicted"/>
<dbReference type="EMBL" id="OZ021744">
    <property type="protein sequence ID" value="CAK9311192.1"/>
    <property type="molecule type" value="Genomic_DNA"/>
</dbReference>
<protein>
    <submittedName>
        <fullName evidence="2">Uncharacterized protein</fullName>
    </submittedName>
</protein>
<keyword evidence="1" id="KW-0472">Membrane</keyword>
<sequence>MSGSLIATHSFPITAISSIPRNQATRRISKTVHELKKSFPLVLDASCGRNRKQQNWRNKRAIRTELFESFFIILMRIQVVSVNLALSLLYLNDNDMTGKTFLGSIRL</sequence>
<keyword evidence="1" id="KW-1133">Transmembrane helix</keyword>
<keyword evidence="1" id="KW-0812">Transmembrane</keyword>
<gene>
    <name evidence="2" type="ORF">CITCOLO1_LOCUS2842</name>
</gene>
<dbReference type="Proteomes" id="UP001642487">
    <property type="component" value="Chromosome 10"/>
</dbReference>
<evidence type="ECO:0000313" key="2">
    <source>
        <dbReference type="EMBL" id="CAK9311192.1"/>
    </source>
</evidence>
<accession>A0ABP0XSQ7</accession>
<evidence type="ECO:0000256" key="1">
    <source>
        <dbReference type="SAM" id="Phobius"/>
    </source>
</evidence>
<keyword evidence="3" id="KW-1185">Reference proteome</keyword>
<evidence type="ECO:0000313" key="3">
    <source>
        <dbReference type="Proteomes" id="UP001642487"/>
    </source>
</evidence>
<name>A0ABP0XSQ7_9ROSI</name>
<organism evidence="2 3">
    <name type="scientific">Citrullus colocynthis</name>
    <name type="common">colocynth</name>
    <dbReference type="NCBI Taxonomy" id="252529"/>
    <lineage>
        <taxon>Eukaryota</taxon>
        <taxon>Viridiplantae</taxon>
        <taxon>Streptophyta</taxon>
        <taxon>Embryophyta</taxon>
        <taxon>Tracheophyta</taxon>
        <taxon>Spermatophyta</taxon>
        <taxon>Magnoliopsida</taxon>
        <taxon>eudicotyledons</taxon>
        <taxon>Gunneridae</taxon>
        <taxon>Pentapetalae</taxon>
        <taxon>rosids</taxon>
        <taxon>fabids</taxon>
        <taxon>Cucurbitales</taxon>
        <taxon>Cucurbitaceae</taxon>
        <taxon>Benincaseae</taxon>
        <taxon>Citrullus</taxon>
    </lineage>
</organism>
<feature type="transmembrane region" description="Helical" evidence="1">
    <location>
        <begin position="66"/>
        <end position="91"/>
    </location>
</feature>